<gene>
    <name evidence="15" type="ORF">A2751_03835</name>
</gene>
<feature type="transmembrane region" description="Helical" evidence="13">
    <location>
        <begin position="170"/>
        <end position="196"/>
    </location>
</feature>
<sequence>MEIIITLVILLFSAVIHEVCHGVMAYRLGDDTAKMSGRLTLNPIPHLDPFASILLPLFLVWAGSPIIFGSAKPVPVNFFNLRNPKRDMALVSLAGPASNFLLALAFAIPIRLGFIDSSTLGYAILIQAVILNLSLGIFNLLPIPPLDGSKIFASFLPGNMMYQILSLERFGFILIILFLYTGIIHSVLIPILNFFLQLFAGISIF</sequence>
<keyword evidence="10 13" id="KW-1133">Transmembrane helix</keyword>
<dbReference type="Pfam" id="PF02163">
    <property type="entry name" value="Peptidase_M50"/>
    <property type="match status" value="1"/>
</dbReference>
<evidence type="ECO:0000256" key="2">
    <source>
        <dbReference type="ARBA" id="ARBA00004651"/>
    </source>
</evidence>
<evidence type="ECO:0000259" key="14">
    <source>
        <dbReference type="Pfam" id="PF02163"/>
    </source>
</evidence>
<keyword evidence="12 13" id="KW-0472">Membrane</keyword>
<feature type="transmembrane region" description="Helical" evidence="13">
    <location>
        <begin position="49"/>
        <end position="68"/>
    </location>
</feature>
<evidence type="ECO:0000256" key="3">
    <source>
        <dbReference type="ARBA" id="ARBA00007931"/>
    </source>
</evidence>
<dbReference type="GO" id="GO:0006508">
    <property type="term" value="P:proteolysis"/>
    <property type="evidence" value="ECO:0007669"/>
    <property type="project" value="UniProtKB-KW"/>
</dbReference>
<evidence type="ECO:0000313" key="15">
    <source>
        <dbReference type="EMBL" id="OGE78255.1"/>
    </source>
</evidence>
<evidence type="ECO:0000313" key="16">
    <source>
        <dbReference type="Proteomes" id="UP000176864"/>
    </source>
</evidence>
<evidence type="ECO:0000256" key="10">
    <source>
        <dbReference type="ARBA" id="ARBA00022989"/>
    </source>
</evidence>
<dbReference type="EMBL" id="MFEK01000014">
    <property type="protein sequence ID" value="OGE78255.1"/>
    <property type="molecule type" value="Genomic_DNA"/>
</dbReference>
<feature type="transmembrane region" description="Helical" evidence="13">
    <location>
        <begin position="120"/>
        <end position="141"/>
    </location>
</feature>
<keyword evidence="8" id="KW-0378">Hydrolase</keyword>
<dbReference type="PANTHER" id="PTHR35864:SF1">
    <property type="entry name" value="ZINC METALLOPROTEASE YWHC-RELATED"/>
    <property type="match status" value="1"/>
</dbReference>
<dbReference type="STRING" id="1817824.A2751_03835"/>
<evidence type="ECO:0000256" key="13">
    <source>
        <dbReference type="SAM" id="Phobius"/>
    </source>
</evidence>
<evidence type="ECO:0000256" key="12">
    <source>
        <dbReference type="ARBA" id="ARBA00023136"/>
    </source>
</evidence>
<comment type="cofactor">
    <cofactor evidence="1">
        <name>Zn(2+)</name>
        <dbReference type="ChEBI" id="CHEBI:29105"/>
    </cofactor>
</comment>
<comment type="subcellular location">
    <subcellularLocation>
        <location evidence="2">Cell membrane</location>
        <topology evidence="2">Multi-pass membrane protein</topology>
    </subcellularLocation>
</comment>
<dbReference type="GO" id="GO:0008237">
    <property type="term" value="F:metallopeptidase activity"/>
    <property type="evidence" value="ECO:0007669"/>
    <property type="project" value="UniProtKB-KW"/>
</dbReference>
<dbReference type="InterPro" id="IPR044537">
    <property type="entry name" value="Rip2-like"/>
</dbReference>
<accession>A0A1F5NKT0</accession>
<feature type="transmembrane region" description="Helical" evidence="13">
    <location>
        <begin position="89"/>
        <end position="108"/>
    </location>
</feature>
<proteinExistence type="inferred from homology"/>
<keyword evidence="5" id="KW-0645">Protease</keyword>
<organism evidence="15 16">
    <name type="scientific">Candidatus Doudnabacteria bacterium RIFCSPHIGHO2_01_FULL_46_14</name>
    <dbReference type="NCBI Taxonomy" id="1817824"/>
    <lineage>
        <taxon>Bacteria</taxon>
        <taxon>Candidatus Doudnaibacteriota</taxon>
    </lineage>
</organism>
<evidence type="ECO:0000256" key="8">
    <source>
        <dbReference type="ARBA" id="ARBA00022801"/>
    </source>
</evidence>
<reference evidence="15 16" key="1">
    <citation type="journal article" date="2016" name="Nat. Commun.">
        <title>Thousands of microbial genomes shed light on interconnected biogeochemical processes in an aquifer system.</title>
        <authorList>
            <person name="Anantharaman K."/>
            <person name="Brown C.T."/>
            <person name="Hug L.A."/>
            <person name="Sharon I."/>
            <person name="Castelle C.J."/>
            <person name="Probst A.J."/>
            <person name="Thomas B.C."/>
            <person name="Singh A."/>
            <person name="Wilkins M.J."/>
            <person name="Karaoz U."/>
            <person name="Brodie E.L."/>
            <person name="Williams K.H."/>
            <person name="Hubbard S.S."/>
            <person name="Banfield J.F."/>
        </authorList>
    </citation>
    <scope>NUCLEOTIDE SEQUENCE [LARGE SCALE GENOMIC DNA]</scope>
</reference>
<dbReference type="GO" id="GO:0005886">
    <property type="term" value="C:plasma membrane"/>
    <property type="evidence" value="ECO:0007669"/>
    <property type="project" value="UniProtKB-SubCell"/>
</dbReference>
<name>A0A1F5NKT0_9BACT</name>
<dbReference type="PANTHER" id="PTHR35864">
    <property type="entry name" value="ZINC METALLOPROTEASE MJ0611-RELATED"/>
    <property type="match status" value="1"/>
</dbReference>
<comment type="caution">
    <text evidence="15">The sequence shown here is derived from an EMBL/GenBank/DDBJ whole genome shotgun (WGS) entry which is preliminary data.</text>
</comment>
<keyword evidence="4" id="KW-1003">Cell membrane</keyword>
<evidence type="ECO:0000256" key="5">
    <source>
        <dbReference type="ARBA" id="ARBA00022670"/>
    </source>
</evidence>
<evidence type="ECO:0000256" key="11">
    <source>
        <dbReference type="ARBA" id="ARBA00023049"/>
    </source>
</evidence>
<dbReference type="AlphaFoldDB" id="A0A1F5NKT0"/>
<protein>
    <recommendedName>
        <fullName evidence="14">Peptidase M50 domain-containing protein</fullName>
    </recommendedName>
</protein>
<evidence type="ECO:0000256" key="9">
    <source>
        <dbReference type="ARBA" id="ARBA00022833"/>
    </source>
</evidence>
<keyword evidence="6 13" id="KW-0812">Transmembrane</keyword>
<keyword evidence="9" id="KW-0862">Zinc</keyword>
<evidence type="ECO:0000256" key="4">
    <source>
        <dbReference type="ARBA" id="ARBA00022475"/>
    </source>
</evidence>
<keyword evidence="11" id="KW-0482">Metalloprotease</keyword>
<comment type="similarity">
    <text evidence="3">Belongs to the peptidase M50B family.</text>
</comment>
<feature type="domain" description="Peptidase M50" evidence="14">
    <location>
        <begin position="124"/>
        <end position="157"/>
    </location>
</feature>
<dbReference type="Proteomes" id="UP000176864">
    <property type="component" value="Unassembled WGS sequence"/>
</dbReference>
<dbReference type="InterPro" id="IPR052348">
    <property type="entry name" value="Metallopeptidase_M50B"/>
</dbReference>
<evidence type="ECO:0000256" key="7">
    <source>
        <dbReference type="ARBA" id="ARBA00022723"/>
    </source>
</evidence>
<evidence type="ECO:0000256" key="1">
    <source>
        <dbReference type="ARBA" id="ARBA00001947"/>
    </source>
</evidence>
<keyword evidence="7" id="KW-0479">Metal-binding</keyword>
<dbReference type="CDD" id="cd06158">
    <property type="entry name" value="S2P-M50_like_1"/>
    <property type="match status" value="1"/>
</dbReference>
<evidence type="ECO:0000256" key="6">
    <source>
        <dbReference type="ARBA" id="ARBA00022692"/>
    </source>
</evidence>
<dbReference type="InterPro" id="IPR008915">
    <property type="entry name" value="Peptidase_M50"/>
</dbReference>
<dbReference type="GO" id="GO:0046872">
    <property type="term" value="F:metal ion binding"/>
    <property type="evidence" value="ECO:0007669"/>
    <property type="project" value="UniProtKB-KW"/>
</dbReference>